<protein>
    <submittedName>
        <fullName evidence="1">Uncharacterized protein</fullName>
    </submittedName>
</protein>
<dbReference type="EMBL" id="UPPP01000116">
    <property type="protein sequence ID" value="VBB09339.1"/>
    <property type="molecule type" value="Genomic_DNA"/>
</dbReference>
<sequence length="35" mass="4165">MFPWHRRTLDITLFDNLKLNLNGMYPISGMIFVPL</sequence>
<accession>A0A498RDE7</accession>
<evidence type="ECO:0000313" key="1">
    <source>
        <dbReference type="EMBL" id="VBB09339.1"/>
    </source>
</evidence>
<dbReference type="AlphaFoldDB" id="A0A498RDE7"/>
<organism evidence="1 2">
    <name type="scientific">Lucifera butyrica</name>
    <dbReference type="NCBI Taxonomy" id="1351585"/>
    <lineage>
        <taxon>Bacteria</taxon>
        <taxon>Bacillati</taxon>
        <taxon>Bacillota</taxon>
        <taxon>Negativicutes</taxon>
        <taxon>Veillonellales</taxon>
        <taxon>Veillonellaceae</taxon>
        <taxon>Lucifera</taxon>
    </lineage>
</organism>
<proteinExistence type="predicted"/>
<keyword evidence="2" id="KW-1185">Reference proteome</keyword>
<dbReference type="Proteomes" id="UP000277811">
    <property type="component" value="Unassembled WGS sequence"/>
</dbReference>
<name>A0A498RDE7_9FIRM</name>
<evidence type="ECO:0000313" key="2">
    <source>
        <dbReference type="Proteomes" id="UP000277811"/>
    </source>
</evidence>
<reference evidence="1 2" key="1">
    <citation type="submission" date="2018-06" db="EMBL/GenBank/DDBJ databases">
        <authorList>
            <person name="Strepis N."/>
        </authorList>
    </citation>
    <scope>NUCLEOTIDE SEQUENCE [LARGE SCALE GENOMIC DNA]</scope>
    <source>
        <strain evidence="1">LUCI</strain>
    </source>
</reference>
<gene>
    <name evidence="1" type="ORF">LUCI_4629</name>
</gene>